<evidence type="ECO:0000313" key="14">
    <source>
        <dbReference type="EMBL" id="RNJ57333.1"/>
    </source>
</evidence>
<keyword evidence="6 12" id="KW-0694">RNA-binding</keyword>
<feature type="compositionally biased region" description="Basic and acidic residues" evidence="13">
    <location>
        <begin position="297"/>
        <end position="319"/>
    </location>
</feature>
<dbReference type="InterPro" id="IPR042296">
    <property type="entry name" value="tRNA_met_Trm1_C"/>
</dbReference>
<keyword evidence="3 12" id="KW-0808">Transferase</keyword>
<dbReference type="GeneID" id="39609931"/>
<keyword evidence="1 12" id="KW-0820">tRNA-binding</keyword>
<evidence type="ECO:0000256" key="10">
    <source>
        <dbReference type="ARBA" id="ARBA00082896"/>
    </source>
</evidence>
<evidence type="ECO:0000256" key="2">
    <source>
        <dbReference type="ARBA" id="ARBA00022603"/>
    </source>
</evidence>
<feature type="region of interest" description="Disordered" evidence="13">
    <location>
        <begin position="870"/>
        <end position="945"/>
    </location>
</feature>
<evidence type="ECO:0000256" key="4">
    <source>
        <dbReference type="ARBA" id="ARBA00022691"/>
    </source>
</evidence>
<protein>
    <recommendedName>
        <fullName evidence="7">tRNA (guanine(26)-N(2))-dimethyltransferase</fullName>
        <ecNumber evidence="7">2.1.1.216</ecNumber>
    </recommendedName>
    <alternativeName>
        <fullName evidence="10">tRNA 2,2-dimethylguanosine-26 methyltransferase</fullName>
    </alternativeName>
    <alternativeName>
        <fullName evidence="9">tRNA(guanine-26,N(2)-N(2)) methyltransferase</fullName>
    </alternativeName>
    <alternativeName>
        <fullName evidence="11">tRNA(m(2,2)G26)dimethyltransferase</fullName>
    </alternativeName>
</protein>
<feature type="compositionally biased region" description="Polar residues" evidence="13">
    <location>
        <begin position="535"/>
        <end position="551"/>
    </location>
</feature>
<evidence type="ECO:0000313" key="15">
    <source>
        <dbReference type="Proteomes" id="UP000267145"/>
    </source>
</evidence>
<feature type="compositionally biased region" description="Polar residues" evidence="13">
    <location>
        <begin position="609"/>
        <end position="624"/>
    </location>
</feature>
<dbReference type="InterPro" id="IPR029063">
    <property type="entry name" value="SAM-dependent_MTases_sf"/>
</dbReference>
<keyword evidence="15" id="KW-1185">Reference proteome</keyword>
<feature type="compositionally biased region" description="Low complexity" evidence="13">
    <location>
        <begin position="917"/>
        <end position="928"/>
    </location>
</feature>
<dbReference type="RefSeq" id="XP_028495491.1">
    <property type="nucleotide sequence ID" value="XM_028640379.1"/>
</dbReference>
<feature type="compositionally biased region" description="Low complexity" evidence="13">
    <location>
        <begin position="591"/>
        <end position="602"/>
    </location>
</feature>
<evidence type="ECO:0000256" key="13">
    <source>
        <dbReference type="SAM" id="MobiDB-lite"/>
    </source>
</evidence>
<dbReference type="STRING" id="1051616.A0A3M9Y9Z2"/>
<dbReference type="SUPFAM" id="SSF53335">
    <property type="entry name" value="S-adenosyl-L-methionine-dependent methyltransferases"/>
    <property type="match status" value="1"/>
</dbReference>
<feature type="compositionally biased region" description="Basic and acidic residues" evidence="13">
    <location>
        <begin position="929"/>
        <end position="941"/>
    </location>
</feature>
<dbReference type="NCBIfam" id="TIGR00308">
    <property type="entry name" value="TRM1"/>
    <property type="match status" value="1"/>
</dbReference>
<proteinExistence type="inferred from homology"/>
<evidence type="ECO:0000256" key="11">
    <source>
        <dbReference type="ARBA" id="ARBA00083299"/>
    </source>
</evidence>
<evidence type="ECO:0000256" key="5">
    <source>
        <dbReference type="ARBA" id="ARBA00022694"/>
    </source>
</evidence>
<comment type="similarity">
    <text evidence="12">Belongs to the class I-like SAM-binding methyltransferase superfamily. Trm1 family.</text>
</comment>
<dbReference type="Proteomes" id="UP000267145">
    <property type="component" value="Unassembled WGS sequence"/>
</dbReference>
<evidence type="ECO:0000256" key="8">
    <source>
        <dbReference type="ARBA" id="ARBA00051897"/>
    </source>
</evidence>
<evidence type="ECO:0000256" key="6">
    <source>
        <dbReference type="ARBA" id="ARBA00022884"/>
    </source>
</evidence>
<evidence type="ECO:0000256" key="12">
    <source>
        <dbReference type="PROSITE-ProRule" id="PRU00958"/>
    </source>
</evidence>
<dbReference type="Pfam" id="PF02005">
    <property type="entry name" value="TRM"/>
    <property type="match status" value="2"/>
</dbReference>
<dbReference type="PANTHER" id="PTHR10631:SF3">
    <property type="entry name" value="TRNA (GUANINE(26)-N(2))-DIMETHYLTRANSFERASE"/>
    <property type="match status" value="1"/>
</dbReference>
<dbReference type="EMBL" id="RBVV01000042">
    <property type="protein sequence ID" value="RNJ57333.1"/>
    <property type="molecule type" value="Genomic_DNA"/>
</dbReference>
<dbReference type="InterPro" id="IPR002905">
    <property type="entry name" value="Trm1"/>
</dbReference>
<dbReference type="Gene3D" id="3.30.56.70">
    <property type="entry name" value="N2,N2-dimethylguanosine tRNA methyltransferase, C-terminal domain"/>
    <property type="match status" value="1"/>
</dbReference>
<dbReference type="Gene3D" id="3.40.50.150">
    <property type="entry name" value="Vaccinia Virus protein VP39"/>
    <property type="match status" value="1"/>
</dbReference>
<dbReference type="GO" id="GO:0000049">
    <property type="term" value="F:tRNA binding"/>
    <property type="evidence" value="ECO:0007669"/>
    <property type="project" value="UniProtKB-UniRule"/>
</dbReference>
<dbReference type="GO" id="GO:0160104">
    <property type="term" value="F:tRNA (guanine(26)-N2)-dimethyltransferase activity"/>
    <property type="evidence" value="ECO:0007669"/>
    <property type="project" value="UniProtKB-EC"/>
</dbReference>
<evidence type="ECO:0000256" key="1">
    <source>
        <dbReference type="ARBA" id="ARBA00022555"/>
    </source>
</evidence>
<evidence type="ECO:0000256" key="9">
    <source>
        <dbReference type="ARBA" id="ARBA00077143"/>
    </source>
</evidence>
<feature type="region of interest" description="Disordered" evidence="13">
    <location>
        <begin position="414"/>
        <end position="433"/>
    </location>
</feature>
<dbReference type="PANTHER" id="PTHR10631">
    <property type="entry name" value="N 2 ,N 2 -DIMETHYLGUANOSINE TRNA METHYLTRANSFERASE"/>
    <property type="match status" value="1"/>
</dbReference>
<feature type="compositionally biased region" description="Basic and acidic residues" evidence="13">
    <location>
        <begin position="874"/>
        <end position="896"/>
    </location>
</feature>
<feature type="compositionally biased region" description="Low complexity" evidence="13">
    <location>
        <begin position="1411"/>
        <end position="1425"/>
    </location>
</feature>
<keyword evidence="5 12" id="KW-0819">tRNA processing</keyword>
<name>A0A3M9Y9Z2_9PEZI</name>
<dbReference type="FunFam" id="3.30.56.70:FF:000001">
    <property type="entry name" value="tRNA (guanine(26)-N(2))-dimethyltransferase"/>
    <property type="match status" value="1"/>
</dbReference>
<feature type="compositionally biased region" description="Basic and acidic residues" evidence="13">
    <location>
        <begin position="441"/>
        <end position="457"/>
    </location>
</feature>
<feature type="region of interest" description="Disordered" evidence="13">
    <location>
        <begin position="528"/>
        <end position="627"/>
    </location>
</feature>
<dbReference type="GO" id="GO:0005634">
    <property type="term" value="C:nucleus"/>
    <property type="evidence" value="ECO:0007669"/>
    <property type="project" value="TreeGrafter"/>
</dbReference>
<dbReference type="GO" id="GO:0002940">
    <property type="term" value="P:tRNA N2-guanine methylation"/>
    <property type="evidence" value="ECO:0007669"/>
    <property type="project" value="TreeGrafter"/>
</dbReference>
<evidence type="ECO:0000256" key="7">
    <source>
        <dbReference type="ARBA" id="ARBA00039099"/>
    </source>
</evidence>
<feature type="region of interest" description="Disordered" evidence="13">
    <location>
        <begin position="345"/>
        <end position="405"/>
    </location>
</feature>
<comment type="catalytic activity">
    <reaction evidence="8">
        <text>guanosine(26) in tRNA + 2 S-adenosyl-L-methionine = N(2)-dimethylguanosine(26) in tRNA + 2 S-adenosyl-L-homocysteine + 2 H(+)</text>
        <dbReference type="Rhea" id="RHEA:43140"/>
        <dbReference type="Rhea" id="RHEA-COMP:10359"/>
        <dbReference type="Rhea" id="RHEA-COMP:10360"/>
        <dbReference type="ChEBI" id="CHEBI:15378"/>
        <dbReference type="ChEBI" id="CHEBI:57856"/>
        <dbReference type="ChEBI" id="CHEBI:59789"/>
        <dbReference type="ChEBI" id="CHEBI:74269"/>
        <dbReference type="ChEBI" id="CHEBI:74513"/>
        <dbReference type="EC" id="2.1.1.216"/>
    </reaction>
</comment>
<feature type="region of interest" description="Disordered" evidence="13">
    <location>
        <begin position="1391"/>
        <end position="1425"/>
    </location>
</feature>
<accession>A0A3M9Y9Z2</accession>
<reference evidence="14 15" key="1">
    <citation type="submission" date="2018-10" db="EMBL/GenBank/DDBJ databases">
        <title>Genome sequence of Verticillium nonalfalfae VnAa140.</title>
        <authorList>
            <person name="Stajich J.E."/>
            <person name="Kasson M.T."/>
        </authorList>
    </citation>
    <scope>NUCLEOTIDE SEQUENCE [LARGE SCALE GENOMIC DNA]</scope>
    <source>
        <strain evidence="14 15">VnAa140</strain>
    </source>
</reference>
<keyword evidence="2 12" id="KW-0489">Methyltransferase</keyword>
<sequence>MLQSVCELIDLHKSLYKAQLLNVIKDLRWRFKQIQDVIAKCPQPGHKSLLYRFKVLFMNQRITGLMKKLEGVKQTMSLTLSIAQLAENHQASYSRASLGTLRLEAMITIERSRRAVSQLMDTPVQPQIEAAQQQQIAHDERPQAMATWMSLMLSAPNIPLDRRLPSNEIGQIARQNERAVEIYNKPGLRPKPMEGLEVTATRFSAQDIDKRALEELNLDWQTSADNSTVLVTKDKRPLNEFEVDMVAGTSMVIRATSNPDWHVMNTPFMSLGLKALANRLIEDWTTFDIKEFSDEIDGNNHLHPESHVNEVRGGDEDSKFASSSNEYVNQYLNRQPWASEVRPEFAAGEPRTSTGGFRNQQSRPNGPIAASRSVPAGARPPLPDDLASFYSNTSSSPRPAEGRRIFPYRPAQAPEPSEYAYANPPPQHHHSFASLYDEAPHNPVRERHPFTTEHSDDLAPDQGYDSGDVADDDAGEFGQAGQRGTIDQVELFEVESVDSRLRELDSISVPAKKSNVEEPHQLTEMMVKGPVQGPLPSNSTTDNDGPSSTPDTAHGFDIHPKEASTGQQDGREIKTLSLRRPMPPPTSQKPTTRARAASRLTAQIEEANGNPNTSDSEESMSTFEPQLPPVMDAPGPEHESPVPVSTAWRGVVSPVRPHLVPIYVRGNELGQTWYAGPERVYVEQFSPEYLRPCSIECCLDGLHGQDRQYLLISTDWVSLEALEYHGLKYKVAWQHYLYLNPVMTYLARAASPLALLPSFSCISRRSHLINDNVHHPTKLRLARGITMASADRGGAQMAGSGGDSVTYDGKEYDVIQEGMAKILVPGGMKENKDKNAQQVFYNPIQQFNRDLSVLAIKAYGEEVIANRKGHPAAKRLDNKEKKRRRGDENDGNDRPAKVQVSEGEGEAEVTITKTSDAPAAPATAAETEGNGRAEEPKKPEPQPRFTVLDALSASGLRALRYSHELPFVTSVTANDLTKSAAESIKLNVKHNGLEDKIAVNHDDAIAHMYRRIADDLSNRDSRGRPSTKNKYDVIDLDPYGTAAPFIDAALQAVRDDGGLLCVTCTDGSHWAGHCYAERSFALYGAVPVKGMHSHEAGLRLILHTLASTAARHGLHVEPLLSLSIDFYCRLWVRVTKSANAISYLGGKTMVAYQCSGCTAWETQFLVRTRPEPKKKGGHFFKHSLAKGPPTDGACRHCGSAQHIAGPMYGGAIHDQGFVRRVLDLLPTADPAVYGTLPRIEGMLTTALEEYLPGPEPAGDVDAKEAALARVDHSPFFIMPSKLAGVINAQQVPDNMFRGALKHLGYRVTRSHCRPGSIKTDAPWDTIWFIMRAWVRQKAPVKTEKIRPTMPAYRLLGLDKEAAVAAEEAAVAAADAVMSVEDAGEDTVVREVESTARPPDEAAAQDTHMGDASEAAAGEASEATPTEADLRKTLVFDDALIRLGRARDNRKLVRYQLNPRENWGPMTRAKGK</sequence>
<feature type="region of interest" description="Disordered" evidence="13">
    <location>
        <begin position="441"/>
        <end position="482"/>
    </location>
</feature>
<dbReference type="EC" id="2.1.1.216" evidence="7"/>
<evidence type="ECO:0000256" key="3">
    <source>
        <dbReference type="ARBA" id="ARBA00022679"/>
    </source>
</evidence>
<feature type="compositionally biased region" description="Polar residues" evidence="13">
    <location>
        <begin position="351"/>
        <end position="364"/>
    </location>
</feature>
<organism evidence="14 15">
    <name type="scientific">Verticillium nonalfalfae</name>
    <dbReference type="NCBI Taxonomy" id="1051616"/>
    <lineage>
        <taxon>Eukaryota</taxon>
        <taxon>Fungi</taxon>
        <taxon>Dikarya</taxon>
        <taxon>Ascomycota</taxon>
        <taxon>Pezizomycotina</taxon>
        <taxon>Sordariomycetes</taxon>
        <taxon>Hypocreomycetidae</taxon>
        <taxon>Glomerellales</taxon>
        <taxon>Plectosphaerellaceae</taxon>
        <taxon>Verticillium</taxon>
    </lineage>
</organism>
<dbReference type="PROSITE" id="PS51626">
    <property type="entry name" value="SAM_MT_TRM1"/>
    <property type="match status" value="1"/>
</dbReference>
<gene>
    <name evidence="14" type="primary">TRMT1</name>
    <name evidence="14" type="ORF">D7B24_006242</name>
</gene>
<feature type="region of interest" description="Disordered" evidence="13">
    <location>
        <begin position="297"/>
        <end position="323"/>
    </location>
</feature>
<comment type="caution">
    <text evidence="14">The sequence shown here is derived from an EMBL/GenBank/DDBJ whole genome shotgun (WGS) entry which is preliminary data.</text>
</comment>
<keyword evidence="4 12" id="KW-0949">S-adenosyl-L-methionine</keyword>